<accession>A0A238K4J8</accession>
<keyword evidence="1" id="KW-0732">Signal</keyword>
<keyword evidence="4" id="KW-1185">Reference proteome</keyword>
<reference evidence="4" key="1">
    <citation type="submission" date="2017-05" db="EMBL/GenBank/DDBJ databases">
        <authorList>
            <person name="Rodrigo-Torres L."/>
            <person name="Arahal R. D."/>
            <person name="Lucena T."/>
        </authorList>
    </citation>
    <scope>NUCLEOTIDE SEQUENCE [LARGE SCALE GENOMIC DNA]</scope>
    <source>
        <strain evidence="4">CECT 8868</strain>
    </source>
</reference>
<evidence type="ECO:0000259" key="2">
    <source>
        <dbReference type="Pfam" id="PF01551"/>
    </source>
</evidence>
<dbReference type="InterPro" id="IPR016047">
    <property type="entry name" value="M23ase_b-sheet_dom"/>
</dbReference>
<gene>
    <name evidence="3" type="ORF">OCA8868_01142</name>
</gene>
<proteinExistence type="predicted"/>
<dbReference type="PANTHER" id="PTHR21666:SF291">
    <property type="entry name" value="STAGE II SPORULATION PROTEIN Q"/>
    <property type="match status" value="1"/>
</dbReference>
<dbReference type="Gene3D" id="2.70.70.10">
    <property type="entry name" value="Glucose Permease (Domain IIA)"/>
    <property type="match status" value="1"/>
</dbReference>
<dbReference type="InterPro" id="IPR050570">
    <property type="entry name" value="Cell_wall_metabolism_enzyme"/>
</dbReference>
<dbReference type="CDD" id="cd12797">
    <property type="entry name" value="M23_peptidase"/>
    <property type="match status" value="1"/>
</dbReference>
<dbReference type="GO" id="GO:0004222">
    <property type="term" value="F:metalloendopeptidase activity"/>
    <property type="evidence" value="ECO:0007669"/>
    <property type="project" value="TreeGrafter"/>
</dbReference>
<feature type="chain" id="PRO_5012398751" evidence="1">
    <location>
        <begin position="17"/>
        <end position="318"/>
    </location>
</feature>
<evidence type="ECO:0000256" key="1">
    <source>
        <dbReference type="SAM" id="SignalP"/>
    </source>
</evidence>
<evidence type="ECO:0000313" key="3">
    <source>
        <dbReference type="EMBL" id="SMX36866.1"/>
    </source>
</evidence>
<dbReference type="RefSeq" id="WP_093995611.1">
    <property type="nucleotide sequence ID" value="NZ_FXYD01000002.1"/>
</dbReference>
<dbReference type="EMBL" id="FXYD01000002">
    <property type="protein sequence ID" value="SMX36866.1"/>
    <property type="molecule type" value="Genomic_DNA"/>
</dbReference>
<dbReference type="AlphaFoldDB" id="A0A238K4J8"/>
<protein>
    <submittedName>
        <fullName evidence="3">Putative peptidase</fullName>
    </submittedName>
</protein>
<dbReference type="InterPro" id="IPR011055">
    <property type="entry name" value="Dup_hybrid_motif"/>
</dbReference>
<dbReference type="PANTHER" id="PTHR21666">
    <property type="entry name" value="PEPTIDASE-RELATED"/>
    <property type="match status" value="1"/>
</dbReference>
<sequence>MRTFAVLLACAAPAAAQDFQIGLPIDCVLGETCYIQNYVDRDPSEAASDFQCGSLSYDTHKGTDFGLPSLAAMESGVDVLASAAGTVRGVRSDMRDVIYTSDLAGEINGRDCGNGVVIAHEDGWETQYCHMKEGSVTVLSGDHVEAGDVLGEVGLSGRTQFPHVHISVRRNGAVVDPFAPNGQITCGEPPSETLWAQPIATPEGGILDIGFSNSVPEYTTIKSGTASVQTLTHNAPIVLWAFAFGARVGDTVTISFDGPDGPLFQTDDVLDRQQALFMRAGGLNPPDAGWSVGTYTGLVIHARDGVVLDRQSTTISLH</sequence>
<dbReference type="OrthoDB" id="5489603at2"/>
<name>A0A238K4J8_9RHOB</name>
<feature type="signal peptide" evidence="1">
    <location>
        <begin position="1"/>
        <end position="16"/>
    </location>
</feature>
<evidence type="ECO:0000313" key="4">
    <source>
        <dbReference type="Proteomes" id="UP000203464"/>
    </source>
</evidence>
<dbReference type="SUPFAM" id="SSF51261">
    <property type="entry name" value="Duplicated hybrid motif"/>
    <property type="match status" value="1"/>
</dbReference>
<dbReference type="Pfam" id="PF01551">
    <property type="entry name" value="Peptidase_M23"/>
    <property type="match status" value="1"/>
</dbReference>
<feature type="domain" description="M23ase beta-sheet core" evidence="2">
    <location>
        <begin position="59"/>
        <end position="177"/>
    </location>
</feature>
<organism evidence="3 4">
    <name type="scientific">Octadecabacter ascidiaceicola</name>
    <dbReference type="NCBI Taxonomy" id="1655543"/>
    <lineage>
        <taxon>Bacteria</taxon>
        <taxon>Pseudomonadati</taxon>
        <taxon>Pseudomonadota</taxon>
        <taxon>Alphaproteobacteria</taxon>
        <taxon>Rhodobacterales</taxon>
        <taxon>Roseobacteraceae</taxon>
        <taxon>Octadecabacter</taxon>
    </lineage>
</organism>
<dbReference type="Proteomes" id="UP000203464">
    <property type="component" value="Unassembled WGS sequence"/>
</dbReference>